<keyword evidence="4" id="KW-1185">Reference proteome</keyword>
<gene>
    <name evidence="3" type="ORF">VO63_28960</name>
</gene>
<dbReference type="InterPro" id="IPR045512">
    <property type="entry name" value="DUF6480"/>
</dbReference>
<proteinExistence type="predicted"/>
<dbReference type="OrthoDB" id="4314417at2"/>
<keyword evidence="2" id="KW-0472">Membrane</keyword>
<evidence type="ECO:0000313" key="3">
    <source>
        <dbReference type="EMBL" id="KKZ70419.1"/>
    </source>
</evidence>
<accession>A0A2P2GHU4</accession>
<name>A0A2P2GHU4_STREW</name>
<organism evidence="3 4">
    <name type="scientific">Streptomyces showdoensis</name>
    <dbReference type="NCBI Taxonomy" id="68268"/>
    <lineage>
        <taxon>Bacteria</taxon>
        <taxon>Bacillati</taxon>
        <taxon>Actinomycetota</taxon>
        <taxon>Actinomycetes</taxon>
        <taxon>Kitasatosporales</taxon>
        <taxon>Streptomycetaceae</taxon>
        <taxon>Streptomyces</taxon>
    </lineage>
</organism>
<dbReference type="RefSeq" id="WP_046911006.1">
    <property type="nucleotide sequence ID" value="NZ_BAAAXG010000024.1"/>
</dbReference>
<feature type="transmembrane region" description="Helical" evidence="2">
    <location>
        <begin position="35"/>
        <end position="54"/>
    </location>
</feature>
<feature type="region of interest" description="Disordered" evidence="1">
    <location>
        <begin position="1"/>
        <end position="27"/>
    </location>
</feature>
<dbReference type="Proteomes" id="UP000265325">
    <property type="component" value="Unassembled WGS sequence"/>
</dbReference>
<evidence type="ECO:0000256" key="1">
    <source>
        <dbReference type="SAM" id="MobiDB-lite"/>
    </source>
</evidence>
<sequence>MADRLVPPQETPPAEGSTSSAHPERPDGGIWDHPMVWVALIGAGAVLVALFFAFRIAGF</sequence>
<protein>
    <submittedName>
        <fullName evidence="3">Uncharacterized protein</fullName>
    </submittedName>
</protein>
<dbReference type="EMBL" id="LAQS01000059">
    <property type="protein sequence ID" value="KKZ70419.1"/>
    <property type="molecule type" value="Genomic_DNA"/>
</dbReference>
<keyword evidence="2" id="KW-1133">Transmembrane helix</keyword>
<comment type="caution">
    <text evidence="3">The sequence shown here is derived from an EMBL/GenBank/DDBJ whole genome shotgun (WGS) entry which is preliminary data.</text>
</comment>
<dbReference type="AlphaFoldDB" id="A0A2P2GHU4"/>
<evidence type="ECO:0000313" key="4">
    <source>
        <dbReference type="Proteomes" id="UP000265325"/>
    </source>
</evidence>
<keyword evidence="2" id="KW-0812">Transmembrane</keyword>
<reference evidence="3 4" key="1">
    <citation type="submission" date="2015-05" db="EMBL/GenBank/DDBJ databases">
        <title>Draft Genome assembly of Streptomyces showdoensis.</title>
        <authorList>
            <person name="Thapa K.K."/>
            <person name="Metsa-Ketela M."/>
        </authorList>
    </citation>
    <scope>NUCLEOTIDE SEQUENCE [LARGE SCALE GENOMIC DNA]</scope>
    <source>
        <strain evidence="3 4">ATCC 15227</strain>
    </source>
</reference>
<dbReference type="Pfam" id="PF20088">
    <property type="entry name" value="DUF6480"/>
    <property type="match status" value="1"/>
</dbReference>
<evidence type="ECO:0000256" key="2">
    <source>
        <dbReference type="SAM" id="Phobius"/>
    </source>
</evidence>